<dbReference type="AlphaFoldDB" id="A0A834BDC2"/>
<sequence>MGTQACITSILGLPSESLVLVGTALPKHPLSCFDNFLDDPWLPLRSLQTLPNTPLGVSGPFRFRQFTFPRPSVLAFAFLSPATWLGYASTPLPTPFFRFMNNPNECKVGMSHDSGSSPYLGGGGSGSSDFVVPGAKVQSPSCPSASPAFTSLEVHRAVSSLESPRRGARRALSFGPHCPGEGEGVVSPLGDDSWPLDY</sequence>
<evidence type="ECO:0000313" key="2">
    <source>
        <dbReference type="EMBL" id="KAF6130977.1"/>
    </source>
</evidence>
<evidence type="ECO:0000256" key="1">
    <source>
        <dbReference type="SAM" id="MobiDB-lite"/>
    </source>
</evidence>
<reference evidence="2 3" key="1">
    <citation type="journal article" date="2020" name="Nature">
        <title>Six reference-quality genomes reveal evolution of bat adaptations.</title>
        <authorList>
            <person name="Jebb D."/>
            <person name="Huang Z."/>
            <person name="Pippel M."/>
            <person name="Hughes G.M."/>
            <person name="Lavrichenko K."/>
            <person name="Devanna P."/>
            <person name="Winkler S."/>
            <person name="Jermiin L.S."/>
            <person name="Skirmuntt E.C."/>
            <person name="Katzourakis A."/>
            <person name="Burkitt-Gray L."/>
            <person name="Ray D.A."/>
            <person name="Sullivan K.A.M."/>
            <person name="Roscito J.G."/>
            <person name="Kirilenko B.M."/>
            <person name="Davalos L.M."/>
            <person name="Corthals A.P."/>
            <person name="Power M.L."/>
            <person name="Jones G."/>
            <person name="Ransome R.D."/>
            <person name="Dechmann D.K.N."/>
            <person name="Locatelli A.G."/>
            <person name="Puechmaille S.J."/>
            <person name="Fedrigo O."/>
            <person name="Jarvis E.D."/>
            <person name="Hiller M."/>
            <person name="Vernes S.C."/>
            <person name="Myers E.W."/>
            <person name="Teeling E.C."/>
        </authorList>
    </citation>
    <scope>NUCLEOTIDE SEQUENCE [LARGE SCALE GENOMIC DNA]</scope>
    <source>
        <strain evidence="2">Bat1K_MPI-CBG_1</strain>
    </source>
</reference>
<evidence type="ECO:0000313" key="3">
    <source>
        <dbReference type="Proteomes" id="UP000664940"/>
    </source>
</evidence>
<feature type="region of interest" description="Disordered" evidence="1">
    <location>
        <begin position="170"/>
        <end position="198"/>
    </location>
</feature>
<comment type="caution">
    <text evidence="2">The sequence shown here is derived from an EMBL/GenBank/DDBJ whole genome shotgun (WGS) entry which is preliminary data.</text>
</comment>
<organism evidence="2 3">
    <name type="scientific">Phyllostomus discolor</name>
    <name type="common">pale spear-nosed bat</name>
    <dbReference type="NCBI Taxonomy" id="89673"/>
    <lineage>
        <taxon>Eukaryota</taxon>
        <taxon>Metazoa</taxon>
        <taxon>Chordata</taxon>
        <taxon>Craniata</taxon>
        <taxon>Vertebrata</taxon>
        <taxon>Euteleostomi</taxon>
        <taxon>Mammalia</taxon>
        <taxon>Eutheria</taxon>
        <taxon>Laurasiatheria</taxon>
        <taxon>Chiroptera</taxon>
        <taxon>Yangochiroptera</taxon>
        <taxon>Phyllostomidae</taxon>
        <taxon>Phyllostominae</taxon>
        <taxon>Phyllostomus</taxon>
    </lineage>
</organism>
<gene>
    <name evidence="2" type="ORF">HJG60_007902</name>
</gene>
<dbReference type="EMBL" id="JABVXQ010000001">
    <property type="protein sequence ID" value="KAF6130977.1"/>
    <property type="molecule type" value="Genomic_DNA"/>
</dbReference>
<dbReference type="Proteomes" id="UP000664940">
    <property type="component" value="Unassembled WGS sequence"/>
</dbReference>
<name>A0A834BDC2_9CHIR</name>
<protein>
    <submittedName>
        <fullName evidence="2">Uncharacterized protein</fullName>
    </submittedName>
</protein>
<proteinExistence type="predicted"/>
<accession>A0A834BDC2</accession>